<gene>
    <name evidence="1" type="ordered locus">HRM2_05310</name>
</gene>
<evidence type="ECO:0000313" key="2">
    <source>
        <dbReference type="Proteomes" id="UP000000442"/>
    </source>
</evidence>
<dbReference type="PANTHER" id="PTHR37805:SF1">
    <property type="entry name" value="CYTOPLASMIC PROTEIN"/>
    <property type="match status" value="1"/>
</dbReference>
<proteinExistence type="predicted"/>
<dbReference type="OrthoDB" id="9788465at2"/>
<evidence type="ECO:0000313" key="1">
    <source>
        <dbReference type="EMBL" id="ACN13645.1"/>
    </source>
</evidence>
<dbReference type="Pfam" id="PF07308">
    <property type="entry name" value="DUF1456"/>
    <property type="match status" value="2"/>
</dbReference>
<keyword evidence="2" id="KW-1185">Reference proteome</keyword>
<dbReference type="eggNOG" id="COG4807">
    <property type="taxonomic scope" value="Bacteria"/>
</dbReference>
<organism evidence="1 2">
    <name type="scientific">Desulforapulum autotrophicum (strain ATCC 43914 / DSM 3382 / VKM B-1955 / HRM2)</name>
    <name type="common">Desulfobacterium autotrophicum</name>
    <dbReference type="NCBI Taxonomy" id="177437"/>
    <lineage>
        <taxon>Bacteria</taxon>
        <taxon>Pseudomonadati</taxon>
        <taxon>Thermodesulfobacteriota</taxon>
        <taxon>Desulfobacteria</taxon>
        <taxon>Desulfobacterales</taxon>
        <taxon>Desulfobacteraceae</taxon>
        <taxon>Desulforapulum</taxon>
    </lineage>
</organism>
<protein>
    <recommendedName>
        <fullName evidence="3">DUF1456 family protein</fullName>
    </recommendedName>
</protein>
<dbReference type="KEGG" id="dat:HRM2_05310"/>
<dbReference type="InterPro" id="IPR009921">
    <property type="entry name" value="YehS-like"/>
</dbReference>
<dbReference type="RefSeq" id="WP_012662894.1">
    <property type="nucleotide sequence ID" value="NC_012108.1"/>
</dbReference>
<dbReference type="EMBL" id="CP001087">
    <property type="protein sequence ID" value="ACN13645.1"/>
    <property type="molecule type" value="Genomic_DNA"/>
</dbReference>
<evidence type="ECO:0008006" key="3">
    <source>
        <dbReference type="Google" id="ProtNLM"/>
    </source>
</evidence>
<dbReference type="HOGENOM" id="CLU_087517_1_0_7"/>
<dbReference type="PANTHER" id="PTHR37805">
    <property type="entry name" value="CYTOPLASMIC PROTEIN-RELATED"/>
    <property type="match status" value="1"/>
</dbReference>
<reference evidence="1 2" key="1">
    <citation type="journal article" date="2009" name="Environ. Microbiol.">
        <title>Genome sequence of Desulfobacterium autotrophicum HRM2, a marine sulfate reducer oxidizing organic carbon completely to carbon dioxide.</title>
        <authorList>
            <person name="Strittmatter A.W."/>
            <person name="Liesegang H."/>
            <person name="Rabus R."/>
            <person name="Decker I."/>
            <person name="Amann J."/>
            <person name="Andres S."/>
            <person name="Henne A."/>
            <person name="Fricke W.F."/>
            <person name="Martinez-Arias R."/>
            <person name="Bartels D."/>
            <person name="Goesmann A."/>
            <person name="Krause L."/>
            <person name="Puehler A."/>
            <person name="Klenk H.P."/>
            <person name="Richter M."/>
            <person name="Schuler M."/>
            <person name="Gloeckner F.O."/>
            <person name="Meyerdierks A."/>
            <person name="Gottschalk G."/>
            <person name="Amann R."/>
        </authorList>
    </citation>
    <scope>NUCLEOTIDE SEQUENCE [LARGE SCALE GENOMIC DNA]</scope>
    <source>
        <strain evidence="2">ATCC 43914 / DSM 3382 / HRM2</strain>
    </source>
</reference>
<dbReference type="AlphaFoldDB" id="C0QHT7"/>
<sequence length="155" mass="17489">MTNNDILRMFRYAMDISESKLVAIFGLAGETVDRDQIGAMLKKEDEQGFELLDDSSMTAFLNGLIVHERGEKSGSQGAVLQSPEFLTNNIILKKLRIALNFKEEDMMAVFKLAGKDVSKAMLSALFRKPGHKNYKECGDQFLRNFLKGLAMRYRG</sequence>
<dbReference type="STRING" id="177437.HRM2_05310"/>
<dbReference type="Proteomes" id="UP000000442">
    <property type="component" value="Chromosome"/>
</dbReference>
<accession>C0QHT7</accession>
<name>C0QHT7_DESAH</name>